<evidence type="ECO:0000313" key="3">
    <source>
        <dbReference type="EnsemblPlants" id="Ma03_p31340.1"/>
    </source>
</evidence>
<dbReference type="InParanoid" id="A0A804IIE8"/>
<dbReference type="Gramene" id="Ma03_t31340.1">
    <property type="protein sequence ID" value="Ma03_p31340.1"/>
    <property type="gene ID" value="Ma03_g31340"/>
</dbReference>
<organism evidence="3 4">
    <name type="scientific">Musa acuminata subsp. malaccensis</name>
    <name type="common">Wild banana</name>
    <name type="synonym">Musa malaccensis</name>
    <dbReference type="NCBI Taxonomy" id="214687"/>
    <lineage>
        <taxon>Eukaryota</taxon>
        <taxon>Viridiplantae</taxon>
        <taxon>Streptophyta</taxon>
        <taxon>Embryophyta</taxon>
        <taxon>Tracheophyta</taxon>
        <taxon>Spermatophyta</taxon>
        <taxon>Magnoliopsida</taxon>
        <taxon>Liliopsida</taxon>
        <taxon>Zingiberales</taxon>
        <taxon>Musaceae</taxon>
        <taxon>Musa</taxon>
    </lineage>
</organism>
<dbReference type="EMBL" id="HG996468">
    <property type="protein sequence ID" value="CAG1851828.1"/>
    <property type="molecule type" value="Genomic_DNA"/>
</dbReference>
<dbReference type="Proteomes" id="UP000012960">
    <property type="component" value="Unplaced"/>
</dbReference>
<feature type="transmembrane region" description="Helical" evidence="1">
    <location>
        <begin position="12"/>
        <end position="31"/>
    </location>
</feature>
<name>A0A804IIE8_MUSAM</name>
<dbReference type="AlphaFoldDB" id="A0A804IIE8"/>
<keyword evidence="4" id="KW-1185">Reference proteome</keyword>
<keyword evidence="1" id="KW-0472">Membrane</keyword>
<reference evidence="3" key="2">
    <citation type="submission" date="2021-05" db="UniProtKB">
        <authorList>
            <consortium name="EnsemblPlants"/>
        </authorList>
    </citation>
    <scope>IDENTIFICATION</scope>
    <source>
        <strain evidence="3">subsp. malaccensis</strain>
    </source>
</reference>
<sequence length="58" mass="6518">MPAQVSLSCKSLSTQFLTPSFFFFYVIGFINENISFRNSGRHWWWRIAGPPGVAGGCC</sequence>
<proteinExistence type="predicted"/>
<evidence type="ECO:0000313" key="4">
    <source>
        <dbReference type="Proteomes" id="UP000012960"/>
    </source>
</evidence>
<accession>A0A804IIE8</accession>
<evidence type="ECO:0000313" key="2">
    <source>
        <dbReference type="EMBL" id="CAG1851828.1"/>
    </source>
</evidence>
<evidence type="ECO:0000256" key="1">
    <source>
        <dbReference type="SAM" id="Phobius"/>
    </source>
</evidence>
<gene>
    <name evidence="2" type="ORF">GSMUA_187380.1</name>
</gene>
<keyword evidence="1" id="KW-0812">Transmembrane</keyword>
<reference evidence="2" key="1">
    <citation type="submission" date="2021-03" db="EMBL/GenBank/DDBJ databases">
        <authorList>
            <consortium name="Genoscope - CEA"/>
            <person name="William W."/>
        </authorList>
    </citation>
    <scope>NUCLEOTIDE SEQUENCE</scope>
    <source>
        <strain evidence="2">Doubled-haploid Pahang</strain>
    </source>
</reference>
<keyword evidence="1" id="KW-1133">Transmembrane helix</keyword>
<dbReference type="EnsemblPlants" id="Ma03_t31340.1">
    <property type="protein sequence ID" value="Ma03_p31340.1"/>
    <property type="gene ID" value="Ma03_g31340"/>
</dbReference>
<protein>
    <submittedName>
        <fullName evidence="2">(wild Malaysian banana) hypothetical protein</fullName>
    </submittedName>
</protein>